<dbReference type="PANTHER" id="PTHR11686:SF9">
    <property type="entry name" value="RE13973P"/>
    <property type="match status" value="1"/>
</dbReference>
<dbReference type="PANTHER" id="PTHR11686">
    <property type="entry name" value="GAMMA GLUTAMYL TRANSPEPTIDASE"/>
    <property type="match status" value="1"/>
</dbReference>
<dbReference type="GO" id="GO:0005886">
    <property type="term" value="C:plasma membrane"/>
    <property type="evidence" value="ECO:0007669"/>
    <property type="project" value="TreeGrafter"/>
</dbReference>
<dbReference type="WBParaSite" id="Csp11.Scaffold630.g21598.t2">
    <property type="protein sequence ID" value="Csp11.Scaffold630.g21598.t2"/>
    <property type="gene ID" value="Csp11.Scaffold630.g21598"/>
</dbReference>
<dbReference type="Pfam" id="PF01019">
    <property type="entry name" value="G_glu_transpept"/>
    <property type="match status" value="1"/>
</dbReference>
<evidence type="ECO:0000313" key="4">
    <source>
        <dbReference type="WBParaSite" id="Csp11.Scaffold630.g21598.t2"/>
    </source>
</evidence>
<feature type="transmembrane region" description="Helical" evidence="2">
    <location>
        <begin position="31"/>
        <end position="55"/>
    </location>
</feature>
<sequence length="476" mass="52211">MENQLGNVEIYPPSPTPPVGEHPKRGMLFDIPWIIILVQFIVILALVLGLFAFFLTRSEYATPSVYSTRTYQNFELQTLSPSSSPLTFRRRYKTSTDSPQSVDFDFSEDLNPVVAPVVEEKLTTTVTTKSSHQSTILEANSFEVFENEESLRAAVFSSSSECSEIGKSILVRGGNAVEAAIATSFCLIGALPNKASLGGGMMMTVKNGDVTTIIARESAPMNTNLEELKKNPELAHVGPKASGTPGMLNGLFRSFQKFSSNRIQWKHLITPTIQQCSKGFELNEDLKNRSGAPALSSFFKANKRNNKLFCNSLATLLTDISEYDNPLDAFYRGEVAQKLVKEIGGYITVSDLEDYESDVKTAICTDIDQDTKVCGPGPPSSFAVLANTYLATKNMSNLIKVNDFVKSSQSLISKIADPMFVKSSKKYAEELAKTSKRSSSETKELSVDFKENGATEVFVIDENNMTVSVTLSLGDE</sequence>
<dbReference type="GO" id="GO:0006751">
    <property type="term" value="P:glutathione catabolic process"/>
    <property type="evidence" value="ECO:0007669"/>
    <property type="project" value="InterPro"/>
</dbReference>
<dbReference type="GO" id="GO:0036374">
    <property type="term" value="F:glutathione hydrolase activity"/>
    <property type="evidence" value="ECO:0007669"/>
    <property type="project" value="InterPro"/>
</dbReference>
<dbReference type="Proteomes" id="UP000095282">
    <property type="component" value="Unplaced"/>
</dbReference>
<evidence type="ECO:0000313" key="3">
    <source>
        <dbReference type="Proteomes" id="UP000095282"/>
    </source>
</evidence>
<keyword evidence="2" id="KW-1133">Transmembrane helix</keyword>
<reference evidence="4" key="1">
    <citation type="submission" date="2016-11" db="UniProtKB">
        <authorList>
            <consortium name="WormBaseParasite"/>
        </authorList>
    </citation>
    <scope>IDENTIFICATION</scope>
</reference>
<evidence type="ECO:0000256" key="2">
    <source>
        <dbReference type="SAM" id="Phobius"/>
    </source>
</evidence>
<name>A0A1I7V204_9PELO</name>
<dbReference type="SUPFAM" id="SSF56235">
    <property type="entry name" value="N-terminal nucleophile aminohydrolases (Ntn hydrolases)"/>
    <property type="match status" value="1"/>
</dbReference>
<dbReference type="PRINTS" id="PR01210">
    <property type="entry name" value="GGTRANSPTASE"/>
</dbReference>
<keyword evidence="2" id="KW-0472">Membrane</keyword>
<organism evidence="3 4">
    <name type="scientific">Caenorhabditis tropicalis</name>
    <dbReference type="NCBI Taxonomy" id="1561998"/>
    <lineage>
        <taxon>Eukaryota</taxon>
        <taxon>Metazoa</taxon>
        <taxon>Ecdysozoa</taxon>
        <taxon>Nematoda</taxon>
        <taxon>Chromadorea</taxon>
        <taxon>Rhabditida</taxon>
        <taxon>Rhabditina</taxon>
        <taxon>Rhabditomorpha</taxon>
        <taxon>Rhabditoidea</taxon>
        <taxon>Rhabditidae</taxon>
        <taxon>Peloderinae</taxon>
        <taxon>Caenorhabditis</taxon>
    </lineage>
</organism>
<keyword evidence="2" id="KW-0812">Transmembrane</keyword>
<feature type="binding site" evidence="1">
    <location>
        <position position="216"/>
    </location>
    <ligand>
        <name>L-glutamate</name>
        <dbReference type="ChEBI" id="CHEBI:29985"/>
    </ligand>
</feature>
<keyword evidence="3" id="KW-1185">Reference proteome</keyword>
<accession>A0A1I7V204</accession>
<dbReference type="STRING" id="1561998.A0A1I7V204"/>
<dbReference type="InterPro" id="IPR029055">
    <property type="entry name" value="Ntn_hydrolases_N"/>
</dbReference>
<dbReference type="InterPro" id="IPR000101">
    <property type="entry name" value="GGT_peptidase"/>
</dbReference>
<evidence type="ECO:0000256" key="1">
    <source>
        <dbReference type="PIRSR" id="PIRSR600101-2"/>
    </source>
</evidence>
<protein>
    <submittedName>
        <fullName evidence="4">Gamma-glutamyltranspeptidase 1</fullName>
    </submittedName>
</protein>
<proteinExistence type="predicted"/>
<dbReference type="AlphaFoldDB" id="A0A1I7V204"/>